<dbReference type="Pfam" id="PF09339">
    <property type="entry name" value="HTH_IclR"/>
    <property type="match status" value="1"/>
</dbReference>
<evidence type="ECO:0000256" key="3">
    <source>
        <dbReference type="ARBA" id="ARBA00023163"/>
    </source>
</evidence>
<dbReference type="InterPro" id="IPR050707">
    <property type="entry name" value="HTH_MetabolicPath_Reg"/>
</dbReference>
<name>A0A1X7NV00_9HYPH</name>
<protein>
    <submittedName>
        <fullName evidence="6">Transcriptional regulator, IclR family</fullName>
    </submittedName>
</protein>
<dbReference type="Proteomes" id="UP000193083">
    <property type="component" value="Unassembled WGS sequence"/>
</dbReference>
<dbReference type="InterPro" id="IPR005471">
    <property type="entry name" value="Tscrpt_reg_IclR_N"/>
</dbReference>
<dbReference type="Gene3D" id="3.30.450.40">
    <property type="match status" value="1"/>
</dbReference>
<dbReference type="SUPFAM" id="SSF55781">
    <property type="entry name" value="GAF domain-like"/>
    <property type="match status" value="1"/>
</dbReference>
<evidence type="ECO:0000256" key="2">
    <source>
        <dbReference type="ARBA" id="ARBA00023125"/>
    </source>
</evidence>
<dbReference type="AlphaFoldDB" id="A0A1X7NV00"/>
<evidence type="ECO:0000313" key="6">
    <source>
        <dbReference type="EMBL" id="SMH42030.1"/>
    </source>
</evidence>
<dbReference type="SUPFAM" id="SSF46785">
    <property type="entry name" value="Winged helix' DNA-binding domain"/>
    <property type="match status" value="1"/>
</dbReference>
<dbReference type="PROSITE" id="PS51078">
    <property type="entry name" value="ICLR_ED"/>
    <property type="match status" value="1"/>
</dbReference>
<dbReference type="GO" id="GO:0045892">
    <property type="term" value="P:negative regulation of DNA-templated transcription"/>
    <property type="evidence" value="ECO:0007669"/>
    <property type="project" value="TreeGrafter"/>
</dbReference>
<sequence length="272" mass="30691">MTAPSGDLRHAPHMQEARLSQIQVKSATRVIQIFELFDRHRKNLAMTEIALELGYPHSSTTVLLKTLVNMGYLNFDRHSRTYFPTPRFFSITEWIPDAFFPSNSAVEAMKFLHSRTGEGVGINMKNDLYVQYIMNLHSVHALRFVIDTGSQRLLTHSGIGWTLLSTMPDKQVDNYVRRANLVAEKSMRVDVDFILKRVSEIRRNGFCYVENVPFLGGATLAALLKISVHNQPVALSLGGALERMRANYDAYLEALFESVRLAETATSSGEPL</sequence>
<dbReference type="EMBL" id="FXBL01000004">
    <property type="protein sequence ID" value="SMH42030.1"/>
    <property type="molecule type" value="Genomic_DNA"/>
</dbReference>
<accession>A0A1X7NV00</accession>
<reference evidence="6 7" key="1">
    <citation type="submission" date="2017-04" db="EMBL/GenBank/DDBJ databases">
        <authorList>
            <person name="Afonso C.L."/>
            <person name="Miller P.J."/>
            <person name="Scott M.A."/>
            <person name="Spackman E."/>
            <person name="Goraichik I."/>
            <person name="Dimitrov K.M."/>
            <person name="Suarez D.L."/>
            <person name="Swayne D.E."/>
        </authorList>
    </citation>
    <scope>NUCLEOTIDE SEQUENCE [LARGE SCALE GENOMIC DNA]</scope>
    <source>
        <strain evidence="6 7">B5P</strain>
    </source>
</reference>
<keyword evidence="7" id="KW-1185">Reference proteome</keyword>
<dbReference type="InterPro" id="IPR036390">
    <property type="entry name" value="WH_DNA-bd_sf"/>
</dbReference>
<proteinExistence type="predicted"/>
<evidence type="ECO:0000313" key="7">
    <source>
        <dbReference type="Proteomes" id="UP000193083"/>
    </source>
</evidence>
<gene>
    <name evidence="6" type="ORF">SAMN02982922_2680</name>
</gene>
<dbReference type="RefSeq" id="WP_176247511.1">
    <property type="nucleotide sequence ID" value="NZ_FXBL01000004.1"/>
</dbReference>
<evidence type="ECO:0000259" key="4">
    <source>
        <dbReference type="PROSITE" id="PS51077"/>
    </source>
</evidence>
<dbReference type="Pfam" id="PF01614">
    <property type="entry name" value="IclR_C"/>
    <property type="match status" value="1"/>
</dbReference>
<keyword evidence="1" id="KW-0805">Transcription regulation</keyword>
<dbReference type="PROSITE" id="PS51077">
    <property type="entry name" value="HTH_ICLR"/>
    <property type="match status" value="1"/>
</dbReference>
<dbReference type="SMART" id="SM00346">
    <property type="entry name" value="HTH_ICLR"/>
    <property type="match status" value="1"/>
</dbReference>
<dbReference type="InterPro" id="IPR036388">
    <property type="entry name" value="WH-like_DNA-bd_sf"/>
</dbReference>
<dbReference type="PANTHER" id="PTHR30136:SF35">
    <property type="entry name" value="HTH-TYPE TRANSCRIPTIONAL REGULATOR RV1719"/>
    <property type="match status" value="1"/>
</dbReference>
<dbReference type="InterPro" id="IPR029016">
    <property type="entry name" value="GAF-like_dom_sf"/>
</dbReference>
<keyword evidence="3" id="KW-0804">Transcription</keyword>
<dbReference type="Gene3D" id="1.10.10.10">
    <property type="entry name" value="Winged helix-like DNA-binding domain superfamily/Winged helix DNA-binding domain"/>
    <property type="match status" value="1"/>
</dbReference>
<dbReference type="GO" id="GO:0003677">
    <property type="term" value="F:DNA binding"/>
    <property type="evidence" value="ECO:0007669"/>
    <property type="project" value="UniProtKB-KW"/>
</dbReference>
<evidence type="ECO:0000256" key="1">
    <source>
        <dbReference type="ARBA" id="ARBA00023015"/>
    </source>
</evidence>
<keyword evidence="2" id="KW-0238">DNA-binding</keyword>
<feature type="domain" description="IclR-ED" evidence="5">
    <location>
        <begin position="87"/>
        <end position="272"/>
    </location>
</feature>
<feature type="domain" description="HTH iclR-type" evidence="4">
    <location>
        <begin position="24"/>
        <end position="86"/>
    </location>
</feature>
<dbReference type="InterPro" id="IPR014757">
    <property type="entry name" value="Tscrpt_reg_IclR_C"/>
</dbReference>
<dbReference type="PANTHER" id="PTHR30136">
    <property type="entry name" value="HELIX-TURN-HELIX TRANSCRIPTIONAL REGULATOR, ICLR FAMILY"/>
    <property type="match status" value="1"/>
</dbReference>
<organism evidence="6 7">
    <name type="scientific">Mesorhizobium australicum</name>
    <dbReference type="NCBI Taxonomy" id="536018"/>
    <lineage>
        <taxon>Bacteria</taxon>
        <taxon>Pseudomonadati</taxon>
        <taxon>Pseudomonadota</taxon>
        <taxon>Alphaproteobacteria</taxon>
        <taxon>Hyphomicrobiales</taxon>
        <taxon>Phyllobacteriaceae</taxon>
        <taxon>Mesorhizobium</taxon>
    </lineage>
</organism>
<dbReference type="GO" id="GO:0003700">
    <property type="term" value="F:DNA-binding transcription factor activity"/>
    <property type="evidence" value="ECO:0007669"/>
    <property type="project" value="TreeGrafter"/>
</dbReference>
<evidence type="ECO:0000259" key="5">
    <source>
        <dbReference type="PROSITE" id="PS51078"/>
    </source>
</evidence>